<dbReference type="Proteomes" id="UP001152523">
    <property type="component" value="Unassembled WGS sequence"/>
</dbReference>
<proteinExistence type="predicted"/>
<accession>A0AAV0C5C0</accession>
<comment type="caution">
    <text evidence="3">The sequence shown here is derived from an EMBL/GenBank/DDBJ whole genome shotgun (WGS) entry which is preliminary data.</text>
</comment>
<evidence type="ECO:0000313" key="3">
    <source>
        <dbReference type="EMBL" id="CAH9063081.1"/>
    </source>
</evidence>
<keyword evidence="1" id="KW-0175">Coiled coil</keyword>
<evidence type="ECO:0000313" key="4">
    <source>
        <dbReference type="EMBL" id="CAH9135634.1"/>
    </source>
</evidence>
<keyword evidence="5" id="KW-1185">Reference proteome</keyword>
<name>A0AAV0C5C0_9ASTE</name>
<dbReference type="EMBL" id="CAMAPF010000990">
    <property type="protein sequence ID" value="CAH9135634.1"/>
    <property type="molecule type" value="Genomic_DNA"/>
</dbReference>
<reference evidence="3" key="1">
    <citation type="submission" date="2022-07" db="EMBL/GenBank/DDBJ databases">
        <authorList>
            <person name="Macas J."/>
            <person name="Novak P."/>
            <person name="Neumann P."/>
        </authorList>
    </citation>
    <scope>NUCLEOTIDE SEQUENCE</scope>
</reference>
<feature type="coiled-coil region" evidence="1">
    <location>
        <begin position="33"/>
        <end position="60"/>
    </location>
</feature>
<sequence length="109" mass="12058">MVCGIDGKGYVRGMGGGVTKTEIRASGPSREIARKEKQQHEMVSNEIQILREEVATLKQLVQTNTTRSSEQSQEFCNTTRGGESGLTTKSTRACFLKKLKEKGHSLWTP</sequence>
<dbReference type="AlphaFoldDB" id="A0AAV0C5C0"/>
<protein>
    <submittedName>
        <fullName evidence="3">Uncharacterized protein</fullName>
    </submittedName>
</protein>
<feature type="region of interest" description="Disordered" evidence="2">
    <location>
        <begin position="65"/>
        <end position="84"/>
    </location>
</feature>
<evidence type="ECO:0000313" key="5">
    <source>
        <dbReference type="Proteomes" id="UP001152523"/>
    </source>
</evidence>
<organism evidence="3 5">
    <name type="scientific">Cuscuta epithymum</name>
    <dbReference type="NCBI Taxonomy" id="186058"/>
    <lineage>
        <taxon>Eukaryota</taxon>
        <taxon>Viridiplantae</taxon>
        <taxon>Streptophyta</taxon>
        <taxon>Embryophyta</taxon>
        <taxon>Tracheophyta</taxon>
        <taxon>Spermatophyta</taxon>
        <taxon>Magnoliopsida</taxon>
        <taxon>eudicotyledons</taxon>
        <taxon>Gunneridae</taxon>
        <taxon>Pentapetalae</taxon>
        <taxon>asterids</taxon>
        <taxon>lamiids</taxon>
        <taxon>Solanales</taxon>
        <taxon>Convolvulaceae</taxon>
        <taxon>Cuscuteae</taxon>
        <taxon>Cuscuta</taxon>
        <taxon>Cuscuta subgen. Cuscuta</taxon>
    </lineage>
</organism>
<evidence type="ECO:0000256" key="2">
    <source>
        <dbReference type="SAM" id="MobiDB-lite"/>
    </source>
</evidence>
<gene>
    <name evidence="3" type="ORF">CEPIT_LOCUS1899</name>
    <name evidence="4" type="ORF">CEPIT_LOCUS34664</name>
</gene>
<evidence type="ECO:0000256" key="1">
    <source>
        <dbReference type="SAM" id="Coils"/>
    </source>
</evidence>
<dbReference type="EMBL" id="CAMAPF010000011">
    <property type="protein sequence ID" value="CAH9063081.1"/>
    <property type="molecule type" value="Genomic_DNA"/>
</dbReference>